<feature type="compositionally biased region" description="Basic and acidic residues" evidence="1">
    <location>
        <begin position="468"/>
        <end position="477"/>
    </location>
</feature>
<feature type="compositionally biased region" description="Basic and acidic residues" evidence="1">
    <location>
        <begin position="373"/>
        <end position="385"/>
    </location>
</feature>
<feature type="compositionally biased region" description="Acidic residues" evidence="1">
    <location>
        <begin position="891"/>
        <end position="900"/>
    </location>
</feature>
<feature type="compositionally biased region" description="Basic residues" evidence="1">
    <location>
        <begin position="1086"/>
        <end position="1101"/>
    </location>
</feature>
<feature type="compositionally biased region" description="Polar residues" evidence="1">
    <location>
        <begin position="153"/>
        <end position="163"/>
    </location>
</feature>
<feature type="region of interest" description="Disordered" evidence="1">
    <location>
        <begin position="999"/>
        <end position="1104"/>
    </location>
</feature>
<dbReference type="EMBL" id="AMQN01002431">
    <property type="status" value="NOT_ANNOTATED_CDS"/>
    <property type="molecule type" value="Genomic_DNA"/>
</dbReference>
<feature type="compositionally biased region" description="Polar residues" evidence="1">
    <location>
        <begin position="282"/>
        <end position="305"/>
    </location>
</feature>
<evidence type="ECO:0000313" key="2">
    <source>
        <dbReference type="EMBL" id="ELT95082.1"/>
    </source>
</evidence>
<dbReference type="Proteomes" id="UP000014760">
    <property type="component" value="Unassembled WGS sequence"/>
</dbReference>
<feature type="compositionally biased region" description="Polar residues" evidence="1">
    <location>
        <begin position="783"/>
        <end position="798"/>
    </location>
</feature>
<feature type="compositionally biased region" description="Low complexity" evidence="1">
    <location>
        <begin position="243"/>
        <end position="257"/>
    </location>
</feature>
<feature type="region of interest" description="Disordered" evidence="1">
    <location>
        <begin position="645"/>
        <end position="810"/>
    </location>
</feature>
<feature type="compositionally biased region" description="Low complexity" evidence="1">
    <location>
        <begin position="175"/>
        <end position="232"/>
    </location>
</feature>
<dbReference type="EnsemblMetazoa" id="CapteT202967">
    <property type="protein sequence ID" value="CapteP202967"/>
    <property type="gene ID" value="CapteG202967"/>
</dbReference>
<feature type="compositionally biased region" description="Basic and acidic residues" evidence="1">
    <location>
        <begin position="398"/>
        <end position="408"/>
    </location>
</feature>
<feature type="compositionally biased region" description="Polar residues" evidence="1">
    <location>
        <begin position="500"/>
        <end position="509"/>
    </location>
</feature>
<dbReference type="EMBL" id="KB309217">
    <property type="protein sequence ID" value="ELT95082.1"/>
    <property type="molecule type" value="Genomic_DNA"/>
</dbReference>
<dbReference type="OMA" id="CNARINS"/>
<feature type="compositionally biased region" description="Basic and acidic residues" evidence="1">
    <location>
        <begin position="337"/>
        <end position="360"/>
    </location>
</feature>
<feature type="compositionally biased region" description="Basic and acidic residues" evidence="1">
    <location>
        <begin position="754"/>
        <end position="770"/>
    </location>
</feature>
<feature type="compositionally biased region" description="Basic residues" evidence="1">
    <location>
        <begin position="454"/>
        <end position="465"/>
    </location>
</feature>
<feature type="compositionally biased region" description="Polar residues" evidence="1">
    <location>
        <begin position="83"/>
        <end position="103"/>
    </location>
</feature>
<evidence type="ECO:0000313" key="4">
    <source>
        <dbReference type="Proteomes" id="UP000014760"/>
    </source>
</evidence>
<feature type="compositionally biased region" description="Low complexity" evidence="1">
    <location>
        <begin position="478"/>
        <end position="492"/>
    </location>
</feature>
<feature type="compositionally biased region" description="Low complexity" evidence="1">
    <location>
        <begin position="1004"/>
        <end position="1025"/>
    </location>
</feature>
<proteinExistence type="predicted"/>
<name>R7TNF9_CAPTE</name>
<feature type="compositionally biased region" description="Basic and acidic residues" evidence="1">
    <location>
        <begin position="906"/>
        <end position="922"/>
    </location>
</feature>
<feature type="compositionally biased region" description="Basic residues" evidence="1">
    <location>
        <begin position="409"/>
        <end position="439"/>
    </location>
</feature>
<feature type="compositionally biased region" description="Acidic residues" evidence="1">
    <location>
        <begin position="577"/>
        <end position="589"/>
    </location>
</feature>
<feature type="region of interest" description="Disordered" evidence="1">
    <location>
        <begin position="452"/>
        <end position="608"/>
    </location>
</feature>
<evidence type="ECO:0000256" key="1">
    <source>
        <dbReference type="SAM" id="MobiDB-lite"/>
    </source>
</evidence>
<feature type="region of interest" description="Disordered" evidence="1">
    <location>
        <begin position="153"/>
        <end position="439"/>
    </location>
</feature>
<organism evidence="2">
    <name type="scientific">Capitella teleta</name>
    <name type="common">Polychaete worm</name>
    <dbReference type="NCBI Taxonomy" id="283909"/>
    <lineage>
        <taxon>Eukaryota</taxon>
        <taxon>Metazoa</taxon>
        <taxon>Spiralia</taxon>
        <taxon>Lophotrochozoa</taxon>
        <taxon>Annelida</taxon>
        <taxon>Polychaeta</taxon>
        <taxon>Sedentaria</taxon>
        <taxon>Scolecida</taxon>
        <taxon>Capitellidae</taxon>
        <taxon>Capitella</taxon>
    </lineage>
</organism>
<feature type="compositionally biased region" description="Polar residues" evidence="1">
    <location>
        <begin position="323"/>
        <end position="336"/>
    </location>
</feature>
<feature type="region of interest" description="Disordered" evidence="1">
    <location>
        <begin position="891"/>
        <end position="943"/>
    </location>
</feature>
<sequence>MEPSKQWRQQLRQWRCKQLRPIARIWHAILPETPPTYWWKCGHNTVTNTKCPSLRYLNLYNLLQQDKFAFWDAKSGSDKLGSDSASARSYGSQRSFGAGSSSYKPYDSGTRSGTSGVYSSGSGGYDSSSLRRATSVDRSLSYANTNRGNVASLSNKFGSSSYDTGRGYTSDAESTRSYGSSYSRPSSSTYGSSRNTSPPRSSSRIGTDYSRSSTRDYSSSSKPSKSYGSSTDYGSSATKKDYGTSYSSGSTYTPSTPASRLRNTDYNLTPFSSRRTAKASDINLTPFSTRHTRASSVLDTSSTTKPYERSSSGSSMTSRQPSVSRQTSVDRTVSRQNSEEVKKKQKEEEEEKEREKEKLSKQRRRIQYDDSSDSEKEPDGKKDPNFRYLTSRATSPMDPDRDAMEMRQMRRKSERRFIARTKTKKYPVKEKNRKRRLKNIHIQVNTEELDKFTGRFRHEKNKYAKYAKPLETRDKRPSYTSQSSTRSSSRSQLDSDRSSKIPSQSSIETPVTPPAQHSKEPRKLTEKLDKFNHKTGEAQDSKPVPKQSGFKPKSRSATFSLSHDEIESPRRSRTTQEDTEDESVFEDDIPAAQTSFVNKHERDKTKRVRVKKLEPKVAALTSENLSLKDSIDKVRNWKKQLSSDGILDEPAVYAQGEHKKKKVLKKQESKDSTGSGETLKQKSRKSSREGLLSPPSEPEIPEIDIQDADKKFKKKKMYSGVPEFPIEDNFDRLKPTANRGKKTLNRSSSPYDNDESKPSKLANDKNKQNNKDAPVVVIDHLVTSDSDATEVMSQTPSESMMDYGDESSIVTSDEDFGSLQKGQSTMSINSMDTNATYSLPRKGGKFPAMSMDSLASSVSSLPDVVQSSERGGQWSRVMDIDSLLGFTETEDDFEEDEFDSGSDFSCDDKSWDRKSKSWDRKTQGSQLDLNLSPVHEESSPFKRKASCDLIDDHRDKTPVNDHYDDQYDHHDVHEDYIFIGQHKDIDEVFGEEDTQELKKFVPQTPKTPLTPSSPLLSLKLPETPTDGGSADSLMDTPVPETPDVPLAPMPAFFPSSPTKLLEPQRLAKSQDHINRNDATPSPKPLSKVKKSKTSKSGRKTKSAAANLDDLDSLLDTISTSSSMKRSKKKETDTTVDAFDLFSKDFKEELIAEVEKTAPPAETLLDIDVVDDAGQHPLGIAVGKLIDISSDSNGENKDLTAIKTPPAKKFYPKNYSEQAIKEALEVLDKQEHITIQDLLTICQKEKIVQPPWILDEEDKYFTGYESLTELLEDLSVDVKKIWMHPNWTH</sequence>
<dbReference type="OrthoDB" id="10686772at2759"/>
<gene>
    <name evidence="2" type="ORF">CAPTEDRAFT_202967</name>
</gene>
<protein>
    <submittedName>
        <fullName evidence="2 3">Uncharacterized protein</fullName>
    </submittedName>
</protein>
<reference evidence="2 4" key="2">
    <citation type="journal article" date="2013" name="Nature">
        <title>Insights into bilaterian evolution from three spiralian genomes.</title>
        <authorList>
            <person name="Simakov O."/>
            <person name="Marletaz F."/>
            <person name="Cho S.J."/>
            <person name="Edsinger-Gonzales E."/>
            <person name="Havlak P."/>
            <person name="Hellsten U."/>
            <person name="Kuo D.H."/>
            <person name="Larsson T."/>
            <person name="Lv J."/>
            <person name="Arendt D."/>
            <person name="Savage R."/>
            <person name="Osoegawa K."/>
            <person name="de Jong P."/>
            <person name="Grimwood J."/>
            <person name="Chapman J.A."/>
            <person name="Shapiro H."/>
            <person name="Aerts A."/>
            <person name="Otillar R.P."/>
            <person name="Terry A.Y."/>
            <person name="Boore J.L."/>
            <person name="Grigoriev I.V."/>
            <person name="Lindberg D.R."/>
            <person name="Seaver E.C."/>
            <person name="Weisblat D.A."/>
            <person name="Putnam N.H."/>
            <person name="Rokhsar D.S."/>
        </authorList>
    </citation>
    <scope>NUCLEOTIDE SEQUENCE</scope>
    <source>
        <strain evidence="2 4">I ESC-2004</strain>
    </source>
</reference>
<accession>R7TNF9</accession>
<feature type="compositionally biased region" description="Basic and acidic residues" evidence="1">
    <location>
        <begin position="517"/>
        <end position="540"/>
    </location>
</feature>
<reference evidence="3" key="3">
    <citation type="submission" date="2015-06" db="UniProtKB">
        <authorList>
            <consortium name="EnsemblMetazoa"/>
        </authorList>
    </citation>
    <scope>IDENTIFICATION</scope>
</reference>
<reference evidence="4" key="1">
    <citation type="submission" date="2012-12" db="EMBL/GenBank/DDBJ databases">
        <authorList>
            <person name="Hellsten U."/>
            <person name="Grimwood J."/>
            <person name="Chapman J.A."/>
            <person name="Shapiro H."/>
            <person name="Aerts A."/>
            <person name="Otillar R.P."/>
            <person name="Terry A.Y."/>
            <person name="Boore J.L."/>
            <person name="Simakov O."/>
            <person name="Marletaz F."/>
            <person name="Cho S.-J."/>
            <person name="Edsinger-Gonzales E."/>
            <person name="Havlak P."/>
            <person name="Kuo D.-H."/>
            <person name="Larsson T."/>
            <person name="Lv J."/>
            <person name="Arendt D."/>
            <person name="Savage R."/>
            <person name="Osoegawa K."/>
            <person name="de Jong P."/>
            <person name="Lindberg D.R."/>
            <person name="Seaver E.C."/>
            <person name="Weisblat D.A."/>
            <person name="Putnam N.H."/>
            <person name="Grigoriev I.V."/>
            <person name="Rokhsar D.S."/>
        </authorList>
    </citation>
    <scope>NUCLEOTIDE SEQUENCE</scope>
    <source>
        <strain evidence="4">I ESC-2004</strain>
    </source>
</reference>
<feature type="compositionally biased region" description="Basic and acidic residues" evidence="1">
    <location>
        <begin position="562"/>
        <end position="576"/>
    </location>
</feature>
<feature type="compositionally biased region" description="Low complexity" evidence="1">
    <location>
        <begin position="310"/>
        <end position="322"/>
    </location>
</feature>
<feature type="region of interest" description="Disordered" evidence="1">
    <location>
        <begin position="79"/>
        <end position="130"/>
    </location>
</feature>
<feature type="compositionally biased region" description="Polar residues" evidence="1">
    <location>
        <begin position="264"/>
        <end position="274"/>
    </location>
</feature>
<feature type="compositionally biased region" description="Low complexity" evidence="1">
    <location>
        <begin position="108"/>
        <end position="128"/>
    </location>
</feature>
<evidence type="ECO:0000313" key="3">
    <source>
        <dbReference type="EnsemblMetazoa" id="CapteP202967"/>
    </source>
</evidence>
<dbReference type="HOGENOM" id="CLU_262479_0_0_1"/>
<feature type="compositionally biased region" description="Pro residues" evidence="1">
    <location>
        <begin position="1039"/>
        <end position="1048"/>
    </location>
</feature>
<keyword evidence="4" id="KW-1185">Reference proteome</keyword>